<dbReference type="EMBL" id="PIQO01000016">
    <property type="protein sequence ID" value="PKR83634.1"/>
    <property type="molecule type" value="Genomic_DNA"/>
</dbReference>
<dbReference type="Proteomes" id="UP000233440">
    <property type="component" value="Unassembled WGS sequence"/>
</dbReference>
<dbReference type="InterPro" id="IPR038299">
    <property type="entry name" value="DAO_C_sf"/>
</dbReference>
<dbReference type="PROSITE" id="PS00978">
    <property type="entry name" value="FAD_G3PDH_2"/>
    <property type="match status" value="1"/>
</dbReference>
<dbReference type="PROSITE" id="PS00977">
    <property type="entry name" value="FAD_G3PDH_1"/>
    <property type="match status" value="1"/>
</dbReference>
<evidence type="ECO:0000259" key="11">
    <source>
        <dbReference type="Pfam" id="PF16901"/>
    </source>
</evidence>
<proteinExistence type="inferred from homology"/>
<evidence type="ECO:0000256" key="7">
    <source>
        <dbReference type="ARBA" id="ARBA00023002"/>
    </source>
</evidence>
<dbReference type="OrthoDB" id="9766796at2"/>
<dbReference type="UniPathway" id="UPA00618">
    <property type="reaction ID" value="UER00674"/>
</dbReference>
<organism evidence="12 13">
    <name type="scientific">Heyndrickxia camelliae</name>
    <dbReference type="NCBI Taxonomy" id="1707093"/>
    <lineage>
        <taxon>Bacteria</taxon>
        <taxon>Bacillati</taxon>
        <taxon>Bacillota</taxon>
        <taxon>Bacilli</taxon>
        <taxon>Bacillales</taxon>
        <taxon>Bacillaceae</taxon>
        <taxon>Heyndrickxia</taxon>
    </lineage>
</organism>
<sequence>MIQLKNNFTGINRTELLEQMTKNKYDLLIIGGGITGAGIALDAVTRGMKVALVEMQDFAAGTSSRSTKLVHGGLRYLKQFEINVVKEVGRERAIVYENGPHVTTPEWMLLPFHQGGTFGAFTTSIGLKVYDFLAQVKKSERRTMLSAEETLNKEPLIKKEGLKGGGYYVEYRTDDARLTIEVMKAAVAHGAHVVNYTKSENFIYNNDRKIIGANVRDVQTDKTYEIFAEKVVNAAGPWVDQVRGKDYSKNNKQLRLTKGIHLVFDQSVFPLRQAVYFDTPDGRMIFAIPRDGKTYVGTTDTFFDKDITHPKMLSSDRDYVIKAINYMFPKVKIAQEDVESSWAGVRPLIYEQGKDPSEISRKDEIWESDSGLITIAGGKLTGYRKMAENVVNLVSKELSSAHQKNYKSCQTIHLPISGGDFGGSEKYQLFVDHKSKEAVSYGLKEDEGRILASKYGTNVDYLFQYAKKYKELEQKDLTPFVYALLMYGIEHEMVVKPVDFFIRRTGSVFFNIGWAKQWKDPVIDRMEAIFNWTPDQTAEYKADLEKELRDAVIPVDQQ</sequence>
<feature type="domain" description="Alpha-glycerophosphate oxidase C-terminal" evidence="11">
    <location>
        <begin position="409"/>
        <end position="536"/>
    </location>
</feature>
<dbReference type="PANTHER" id="PTHR11985">
    <property type="entry name" value="GLYCEROL-3-PHOSPHATE DEHYDROGENASE"/>
    <property type="match status" value="1"/>
</dbReference>
<dbReference type="InterPro" id="IPR000447">
    <property type="entry name" value="G3P_DH_FAD-dep"/>
</dbReference>
<dbReference type="PRINTS" id="PR01001">
    <property type="entry name" value="FADG3PDH"/>
</dbReference>
<dbReference type="PANTHER" id="PTHR11985:SF35">
    <property type="entry name" value="ANAEROBIC GLYCEROL-3-PHOSPHATE DEHYDROGENASE SUBUNIT A"/>
    <property type="match status" value="1"/>
</dbReference>
<keyword evidence="6" id="KW-0274">FAD</keyword>
<dbReference type="GO" id="GO:0004368">
    <property type="term" value="F:glycerol-3-phosphate dehydrogenase (quinone) activity"/>
    <property type="evidence" value="ECO:0007669"/>
    <property type="project" value="UniProtKB-EC"/>
</dbReference>
<accession>A0A2N3LGE0</accession>
<dbReference type="GO" id="GO:0009331">
    <property type="term" value="C:glycerol-3-phosphate dehydrogenase (FAD) complex"/>
    <property type="evidence" value="ECO:0007669"/>
    <property type="project" value="UniProtKB-UniRule"/>
</dbReference>
<keyword evidence="5" id="KW-0319">Glycerol metabolism</keyword>
<dbReference type="GO" id="GO:0046168">
    <property type="term" value="P:glycerol-3-phosphate catabolic process"/>
    <property type="evidence" value="ECO:0007669"/>
    <property type="project" value="TreeGrafter"/>
</dbReference>
<dbReference type="SUPFAM" id="SSF51905">
    <property type="entry name" value="FAD/NAD(P)-binding domain"/>
    <property type="match status" value="1"/>
</dbReference>
<dbReference type="Gene3D" id="3.50.50.60">
    <property type="entry name" value="FAD/NAD(P)-binding domain"/>
    <property type="match status" value="1"/>
</dbReference>
<evidence type="ECO:0000256" key="4">
    <source>
        <dbReference type="ARBA" id="ARBA00022630"/>
    </source>
</evidence>
<feature type="domain" description="FAD dependent oxidoreductase" evidence="10">
    <location>
        <begin position="26"/>
        <end position="351"/>
    </location>
</feature>
<evidence type="ECO:0000313" key="13">
    <source>
        <dbReference type="Proteomes" id="UP000233440"/>
    </source>
</evidence>
<dbReference type="InterPro" id="IPR006076">
    <property type="entry name" value="FAD-dep_OxRdtase"/>
</dbReference>
<dbReference type="InterPro" id="IPR031656">
    <property type="entry name" value="DAO_C"/>
</dbReference>
<dbReference type="AlphaFoldDB" id="A0A2N3LGE0"/>
<evidence type="ECO:0000256" key="3">
    <source>
        <dbReference type="ARBA" id="ARBA00007330"/>
    </source>
</evidence>
<name>A0A2N3LGE0_9BACI</name>
<dbReference type="Pfam" id="PF01266">
    <property type="entry name" value="DAO"/>
    <property type="match status" value="1"/>
</dbReference>
<dbReference type="InterPro" id="IPR036188">
    <property type="entry name" value="FAD/NAD-bd_sf"/>
</dbReference>
<dbReference type="SUPFAM" id="SSF54373">
    <property type="entry name" value="FAD-linked reductases, C-terminal domain"/>
    <property type="match status" value="1"/>
</dbReference>
<dbReference type="Gene3D" id="3.30.9.10">
    <property type="entry name" value="D-Amino Acid Oxidase, subunit A, domain 2"/>
    <property type="match status" value="1"/>
</dbReference>
<comment type="cofactor">
    <cofactor evidence="1 9">
        <name>FAD</name>
        <dbReference type="ChEBI" id="CHEBI:57692"/>
    </cofactor>
</comment>
<comment type="pathway">
    <text evidence="2">Polyol metabolism; glycerol degradation via glycerol kinase pathway; glycerone phosphate from sn-glycerol 3-phosphate (aerobic route): step 1/1.</text>
</comment>
<evidence type="ECO:0000256" key="8">
    <source>
        <dbReference type="ARBA" id="ARBA00049055"/>
    </source>
</evidence>
<dbReference type="Gene3D" id="1.10.8.870">
    <property type="entry name" value="Alpha-glycerophosphate oxidase, cap domain"/>
    <property type="match status" value="1"/>
</dbReference>
<evidence type="ECO:0000256" key="1">
    <source>
        <dbReference type="ARBA" id="ARBA00001974"/>
    </source>
</evidence>
<evidence type="ECO:0000256" key="9">
    <source>
        <dbReference type="RuleBase" id="RU361217"/>
    </source>
</evidence>
<comment type="catalytic activity">
    <reaction evidence="8 9">
        <text>a quinone + sn-glycerol 3-phosphate = dihydroxyacetone phosphate + a quinol</text>
        <dbReference type="Rhea" id="RHEA:18977"/>
        <dbReference type="ChEBI" id="CHEBI:24646"/>
        <dbReference type="ChEBI" id="CHEBI:57597"/>
        <dbReference type="ChEBI" id="CHEBI:57642"/>
        <dbReference type="ChEBI" id="CHEBI:132124"/>
        <dbReference type="EC" id="1.1.5.3"/>
    </reaction>
</comment>
<comment type="similarity">
    <text evidence="3 9">Belongs to the FAD-dependent glycerol-3-phosphate dehydrogenase family.</text>
</comment>
<keyword evidence="4 9" id="KW-0285">Flavoprotein</keyword>
<reference evidence="12 13" key="1">
    <citation type="submission" date="2017-11" db="EMBL/GenBank/DDBJ databases">
        <title>Bacillus camelliae sp. nov., isolated from pu'er tea.</title>
        <authorList>
            <person name="Niu L."/>
        </authorList>
    </citation>
    <scope>NUCLEOTIDE SEQUENCE [LARGE SCALE GENOMIC DNA]</scope>
    <source>
        <strain evidence="12 13">7578-1</strain>
    </source>
</reference>
<gene>
    <name evidence="12" type="ORF">CWO92_17750</name>
</gene>
<evidence type="ECO:0000259" key="10">
    <source>
        <dbReference type="Pfam" id="PF01266"/>
    </source>
</evidence>
<evidence type="ECO:0000256" key="6">
    <source>
        <dbReference type="ARBA" id="ARBA00022827"/>
    </source>
</evidence>
<evidence type="ECO:0000313" key="12">
    <source>
        <dbReference type="EMBL" id="PKR83634.1"/>
    </source>
</evidence>
<dbReference type="Pfam" id="PF16901">
    <property type="entry name" value="DAO_C"/>
    <property type="match status" value="1"/>
</dbReference>
<keyword evidence="7 9" id="KW-0560">Oxidoreductase</keyword>
<evidence type="ECO:0000256" key="5">
    <source>
        <dbReference type="ARBA" id="ARBA00022798"/>
    </source>
</evidence>
<dbReference type="EC" id="1.1.5.3" evidence="9"/>
<protein>
    <recommendedName>
        <fullName evidence="9">Glycerol-3-phosphate dehydrogenase</fullName>
        <ecNumber evidence="9">1.1.5.3</ecNumber>
    </recommendedName>
</protein>
<evidence type="ECO:0000256" key="2">
    <source>
        <dbReference type="ARBA" id="ARBA00004977"/>
    </source>
</evidence>
<keyword evidence="13" id="KW-1185">Reference proteome</keyword>
<comment type="caution">
    <text evidence="12">The sequence shown here is derived from an EMBL/GenBank/DDBJ whole genome shotgun (WGS) entry which is preliminary data.</text>
</comment>
<dbReference type="GO" id="GO:0019563">
    <property type="term" value="P:glycerol catabolic process"/>
    <property type="evidence" value="ECO:0007669"/>
    <property type="project" value="UniProtKB-UniPathway"/>
</dbReference>